<organism evidence="1 2">
    <name type="scientific">Gymnopilus junonius</name>
    <name type="common">Spectacular rustgill mushroom</name>
    <name type="synonym">Gymnopilus spectabilis subsp. junonius</name>
    <dbReference type="NCBI Taxonomy" id="109634"/>
    <lineage>
        <taxon>Eukaryota</taxon>
        <taxon>Fungi</taxon>
        <taxon>Dikarya</taxon>
        <taxon>Basidiomycota</taxon>
        <taxon>Agaricomycotina</taxon>
        <taxon>Agaricomycetes</taxon>
        <taxon>Agaricomycetidae</taxon>
        <taxon>Agaricales</taxon>
        <taxon>Agaricineae</taxon>
        <taxon>Hymenogastraceae</taxon>
        <taxon>Gymnopilus</taxon>
    </lineage>
</organism>
<gene>
    <name evidence="1" type="ORF">CPB84DRAFT_1152910</name>
</gene>
<comment type="caution">
    <text evidence="1">The sequence shown here is derived from an EMBL/GenBank/DDBJ whole genome shotgun (WGS) entry which is preliminary data.</text>
</comment>
<dbReference type="Proteomes" id="UP000724874">
    <property type="component" value="Unassembled WGS sequence"/>
</dbReference>
<protein>
    <submittedName>
        <fullName evidence="1">Uncharacterized protein</fullName>
    </submittedName>
</protein>
<dbReference type="EMBL" id="JADNYJ010000054">
    <property type="protein sequence ID" value="KAF8898222.1"/>
    <property type="molecule type" value="Genomic_DNA"/>
</dbReference>
<accession>A0A9P5TLK0</accession>
<proteinExistence type="predicted"/>
<reference evidence="1" key="1">
    <citation type="submission" date="2020-11" db="EMBL/GenBank/DDBJ databases">
        <authorList>
            <consortium name="DOE Joint Genome Institute"/>
            <person name="Ahrendt S."/>
            <person name="Riley R."/>
            <person name="Andreopoulos W."/>
            <person name="LaButti K."/>
            <person name="Pangilinan J."/>
            <person name="Ruiz-duenas F.J."/>
            <person name="Barrasa J.M."/>
            <person name="Sanchez-Garcia M."/>
            <person name="Camarero S."/>
            <person name="Miyauchi S."/>
            <person name="Serrano A."/>
            <person name="Linde D."/>
            <person name="Babiker R."/>
            <person name="Drula E."/>
            <person name="Ayuso-Fernandez I."/>
            <person name="Pacheco R."/>
            <person name="Padilla G."/>
            <person name="Ferreira P."/>
            <person name="Barriuso J."/>
            <person name="Kellner H."/>
            <person name="Castanera R."/>
            <person name="Alfaro M."/>
            <person name="Ramirez L."/>
            <person name="Pisabarro A.G."/>
            <person name="Kuo A."/>
            <person name="Tritt A."/>
            <person name="Lipzen A."/>
            <person name="He G."/>
            <person name="Yan M."/>
            <person name="Ng V."/>
            <person name="Cullen D."/>
            <person name="Martin F."/>
            <person name="Rosso M.-N."/>
            <person name="Henrissat B."/>
            <person name="Hibbett D."/>
            <person name="Martinez A.T."/>
            <person name="Grigoriev I.V."/>
        </authorList>
    </citation>
    <scope>NUCLEOTIDE SEQUENCE</scope>
    <source>
        <strain evidence="1">AH 44721</strain>
    </source>
</reference>
<name>A0A9P5TLK0_GYMJU</name>
<evidence type="ECO:0000313" key="2">
    <source>
        <dbReference type="Proteomes" id="UP000724874"/>
    </source>
</evidence>
<keyword evidence="2" id="KW-1185">Reference proteome</keyword>
<dbReference type="AlphaFoldDB" id="A0A9P5TLK0"/>
<dbReference type="OrthoDB" id="3182339at2759"/>
<sequence length="107" mass="12303">MSVVMEVRVLLDVGAQMLEMTIQDLVKHWLSLRKDVGAGVFIDDEDRLSILSQDDVVEPFYSYPFSPRLRQYLDDTYTRGTDLKLPRDFRAAVALEPEVTKNRLVQG</sequence>
<evidence type="ECO:0000313" key="1">
    <source>
        <dbReference type="EMBL" id="KAF8898222.1"/>
    </source>
</evidence>